<evidence type="ECO:0000313" key="2">
    <source>
        <dbReference type="EMBL" id="KAJ2782607.1"/>
    </source>
</evidence>
<dbReference type="EMBL" id="JANBUL010000068">
    <property type="protein sequence ID" value="KAJ2782607.1"/>
    <property type="molecule type" value="Genomic_DNA"/>
</dbReference>
<feature type="compositionally biased region" description="Basic and acidic residues" evidence="1">
    <location>
        <begin position="1"/>
        <end position="14"/>
    </location>
</feature>
<sequence length="255" mass="27062">MALDAASDRPDADHTAGSAHARRMLAARMAGTEQPRDMVGGLNAQAAVQGYRSYVNYQPPPLENNNNNNNNVVPPPLPAPIPQPVSPALPPPPAPQIMNNSSLPYWSRAPISPQPVGPALPPLPAPQIAGSALPYWGHQAPAPMPAPMPAGMMMMMVPRPYYYLPGAVDGSRHTKSSSGKTRTRYITKYRTKTMTEHGTCDARTLAGTPHAAPTPHQKQQQQAPTPPAGDDELHMQGFDEIGVGRPAPGTASTST</sequence>
<feature type="compositionally biased region" description="Low complexity" evidence="1">
    <location>
        <begin position="209"/>
        <end position="223"/>
    </location>
</feature>
<evidence type="ECO:0000256" key="1">
    <source>
        <dbReference type="SAM" id="MobiDB-lite"/>
    </source>
</evidence>
<feature type="region of interest" description="Disordered" evidence="1">
    <location>
        <begin position="1"/>
        <end position="32"/>
    </location>
</feature>
<organism evidence="2 3">
    <name type="scientific">Coemansia javaensis</name>
    <dbReference type="NCBI Taxonomy" id="2761396"/>
    <lineage>
        <taxon>Eukaryota</taxon>
        <taxon>Fungi</taxon>
        <taxon>Fungi incertae sedis</taxon>
        <taxon>Zoopagomycota</taxon>
        <taxon>Kickxellomycotina</taxon>
        <taxon>Kickxellomycetes</taxon>
        <taxon>Kickxellales</taxon>
        <taxon>Kickxellaceae</taxon>
        <taxon>Coemansia</taxon>
    </lineage>
</organism>
<dbReference type="AlphaFoldDB" id="A0A9W8HF99"/>
<name>A0A9W8HF99_9FUNG</name>
<feature type="region of interest" description="Disordered" evidence="1">
    <location>
        <begin position="203"/>
        <end position="255"/>
    </location>
</feature>
<reference evidence="2" key="1">
    <citation type="submission" date="2022-07" db="EMBL/GenBank/DDBJ databases">
        <title>Phylogenomic reconstructions and comparative analyses of Kickxellomycotina fungi.</title>
        <authorList>
            <person name="Reynolds N.K."/>
            <person name="Stajich J.E."/>
            <person name="Barry K."/>
            <person name="Grigoriev I.V."/>
            <person name="Crous P."/>
            <person name="Smith M.E."/>
        </authorList>
    </citation>
    <scope>NUCLEOTIDE SEQUENCE</scope>
    <source>
        <strain evidence="2">NBRC 105414</strain>
    </source>
</reference>
<evidence type="ECO:0000313" key="3">
    <source>
        <dbReference type="Proteomes" id="UP001140217"/>
    </source>
</evidence>
<accession>A0A9W8HF99</accession>
<gene>
    <name evidence="2" type="ORF">H4R18_002175</name>
</gene>
<proteinExistence type="predicted"/>
<keyword evidence="3" id="KW-1185">Reference proteome</keyword>
<protein>
    <submittedName>
        <fullName evidence="2">Uncharacterized protein</fullName>
    </submittedName>
</protein>
<comment type="caution">
    <text evidence="2">The sequence shown here is derived from an EMBL/GenBank/DDBJ whole genome shotgun (WGS) entry which is preliminary data.</text>
</comment>
<dbReference type="Proteomes" id="UP001140217">
    <property type="component" value="Unassembled WGS sequence"/>
</dbReference>